<dbReference type="Gene3D" id="1.10.630.10">
    <property type="entry name" value="Cytochrome P450"/>
    <property type="match status" value="1"/>
</dbReference>
<reference evidence="10" key="1">
    <citation type="journal article" date="2023" name="Mol. Phylogenet. Evol.">
        <title>Genome-scale phylogeny and comparative genomics of the fungal order Sordariales.</title>
        <authorList>
            <person name="Hensen N."/>
            <person name="Bonometti L."/>
            <person name="Westerberg I."/>
            <person name="Brannstrom I.O."/>
            <person name="Guillou S."/>
            <person name="Cros-Aarteil S."/>
            <person name="Calhoun S."/>
            <person name="Haridas S."/>
            <person name="Kuo A."/>
            <person name="Mondo S."/>
            <person name="Pangilinan J."/>
            <person name="Riley R."/>
            <person name="LaButti K."/>
            <person name="Andreopoulos B."/>
            <person name="Lipzen A."/>
            <person name="Chen C."/>
            <person name="Yan M."/>
            <person name="Daum C."/>
            <person name="Ng V."/>
            <person name="Clum A."/>
            <person name="Steindorff A."/>
            <person name="Ohm R.A."/>
            <person name="Martin F."/>
            <person name="Silar P."/>
            <person name="Natvig D.O."/>
            <person name="Lalanne C."/>
            <person name="Gautier V."/>
            <person name="Ament-Velasquez S.L."/>
            <person name="Kruys A."/>
            <person name="Hutchinson M.I."/>
            <person name="Powell A.J."/>
            <person name="Barry K."/>
            <person name="Miller A.N."/>
            <person name="Grigoriev I.V."/>
            <person name="Debuchy R."/>
            <person name="Gladieux P."/>
            <person name="Hiltunen Thoren M."/>
            <person name="Johannesson H."/>
        </authorList>
    </citation>
    <scope>NUCLEOTIDE SEQUENCE</scope>
    <source>
        <strain evidence="10">CBS 359.72</strain>
    </source>
</reference>
<dbReference type="Pfam" id="PF00067">
    <property type="entry name" value="p450"/>
    <property type="match status" value="1"/>
</dbReference>
<evidence type="ECO:0000256" key="7">
    <source>
        <dbReference type="ARBA" id="ARBA00023033"/>
    </source>
</evidence>
<feature type="binding site" description="axial binding residue" evidence="8">
    <location>
        <position position="461"/>
    </location>
    <ligand>
        <name>heme</name>
        <dbReference type="ChEBI" id="CHEBI:30413"/>
    </ligand>
    <ligandPart>
        <name>Fe</name>
        <dbReference type="ChEBI" id="CHEBI:18248"/>
    </ligandPart>
</feature>
<dbReference type="PRINTS" id="PR00385">
    <property type="entry name" value="P450"/>
</dbReference>
<dbReference type="InterPro" id="IPR001128">
    <property type="entry name" value="Cyt_P450"/>
</dbReference>
<name>A0AAN7CJ88_9PEZI</name>
<feature type="transmembrane region" description="Helical" evidence="9">
    <location>
        <begin position="311"/>
        <end position="333"/>
    </location>
</feature>
<protein>
    <submittedName>
        <fullName evidence="10">Cytochrome P450</fullName>
    </submittedName>
</protein>
<evidence type="ECO:0000256" key="1">
    <source>
        <dbReference type="ARBA" id="ARBA00001971"/>
    </source>
</evidence>
<keyword evidence="3 8" id="KW-0349">Heme</keyword>
<organism evidence="10 11">
    <name type="scientific">Corynascus novoguineensis</name>
    <dbReference type="NCBI Taxonomy" id="1126955"/>
    <lineage>
        <taxon>Eukaryota</taxon>
        <taxon>Fungi</taxon>
        <taxon>Dikarya</taxon>
        <taxon>Ascomycota</taxon>
        <taxon>Pezizomycotina</taxon>
        <taxon>Sordariomycetes</taxon>
        <taxon>Sordariomycetidae</taxon>
        <taxon>Sordariales</taxon>
        <taxon>Chaetomiaceae</taxon>
        <taxon>Corynascus</taxon>
    </lineage>
</organism>
<evidence type="ECO:0000256" key="5">
    <source>
        <dbReference type="ARBA" id="ARBA00023002"/>
    </source>
</evidence>
<accession>A0AAN7CJ88</accession>
<evidence type="ECO:0000256" key="2">
    <source>
        <dbReference type="ARBA" id="ARBA00005179"/>
    </source>
</evidence>
<dbReference type="PANTHER" id="PTHR24305">
    <property type="entry name" value="CYTOCHROME P450"/>
    <property type="match status" value="1"/>
</dbReference>
<dbReference type="InterPro" id="IPR002401">
    <property type="entry name" value="Cyt_P450_E_grp-I"/>
</dbReference>
<comment type="cofactor">
    <cofactor evidence="1 8">
        <name>heme</name>
        <dbReference type="ChEBI" id="CHEBI:30413"/>
    </cofactor>
</comment>
<comment type="pathway">
    <text evidence="2">Secondary metabolite biosynthesis.</text>
</comment>
<comment type="caution">
    <text evidence="10">The sequence shown here is derived from an EMBL/GenBank/DDBJ whole genome shotgun (WGS) entry which is preliminary data.</text>
</comment>
<dbReference type="PRINTS" id="PR00463">
    <property type="entry name" value="EP450I"/>
</dbReference>
<keyword evidence="4 8" id="KW-0479">Metal-binding</keyword>
<evidence type="ECO:0000256" key="3">
    <source>
        <dbReference type="ARBA" id="ARBA00022617"/>
    </source>
</evidence>
<keyword evidence="6 8" id="KW-0408">Iron</keyword>
<evidence type="ECO:0000256" key="4">
    <source>
        <dbReference type="ARBA" id="ARBA00022723"/>
    </source>
</evidence>
<dbReference type="InterPro" id="IPR036396">
    <property type="entry name" value="Cyt_P450_sf"/>
</dbReference>
<keyword evidence="9" id="KW-0472">Membrane</keyword>
<evidence type="ECO:0000256" key="9">
    <source>
        <dbReference type="SAM" id="Phobius"/>
    </source>
</evidence>
<proteinExistence type="predicted"/>
<dbReference type="Proteomes" id="UP001303647">
    <property type="component" value="Unassembled WGS sequence"/>
</dbReference>
<dbReference type="GO" id="GO:0016705">
    <property type="term" value="F:oxidoreductase activity, acting on paired donors, with incorporation or reduction of molecular oxygen"/>
    <property type="evidence" value="ECO:0007669"/>
    <property type="project" value="InterPro"/>
</dbReference>
<dbReference type="InterPro" id="IPR050121">
    <property type="entry name" value="Cytochrome_P450_monoxygenase"/>
</dbReference>
<keyword evidence="11" id="KW-1185">Reference proteome</keyword>
<evidence type="ECO:0000256" key="6">
    <source>
        <dbReference type="ARBA" id="ARBA00023004"/>
    </source>
</evidence>
<dbReference type="GO" id="GO:0005506">
    <property type="term" value="F:iron ion binding"/>
    <property type="evidence" value="ECO:0007669"/>
    <property type="project" value="InterPro"/>
</dbReference>
<keyword evidence="5" id="KW-0560">Oxidoreductase</keyword>
<dbReference type="PANTHER" id="PTHR24305:SF107">
    <property type="entry name" value="P450, PUTATIVE (EUROFUNG)-RELATED"/>
    <property type="match status" value="1"/>
</dbReference>
<keyword evidence="7" id="KW-0503">Monooxygenase</keyword>
<dbReference type="AlphaFoldDB" id="A0AAN7CJ88"/>
<gene>
    <name evidence="10" type="ORF">C7999DRAFT_18473</name>
</gene>
<dbReference type="SUPFAM" id="SSF48264">
    <property type="entry name" value="Cytochrome P450"/>
    <property type="match status" value="1"/>
</dbReference>
<keyword evidence="9" id="KW-1133">Transmembrane helix</keyword>
<evidence type="ECO:0000313" key="10">
    <source>
        <dbReference type="EMBL" id="KAK4243133.1"/>
    </source>
</evidence>
<dbReference type="GO" id="GO:0020037">
    <property type="term" value="F:heme binding"/>
    <property type="evidence" value="ECO:0007669"/>
    <property type="project" value="InterPro"/>
</dbReference>
<feature type="transmembrane region" description="Helical" evidence="9">
    <location>
        <begin position="6"/>
        <end position="27"/>
    </location>
</feature>
<evidence type="ECO:0000313" key="11">
    <source>
        <dbReference type="Proteomes" id="UP001303647"/>
    </source>
</evidence>
<reference evidence="10" key="2">
    <citation type="submission" date="2023-05" db="EMBL/GenBank/DDBJ databases">
        <authorList>
            <consortium name="Lawrence Berkeley National Laboratory"/>
            <person name="Steindorff A."/>
            <person name="Hensen N."/>
            <person name="Bonometti L."/>
            <person name="Westerberg I."/>
            <person name="Brannstrom I.O."/>
            <person name="Guillou S."/>
            <person name="Cros-Aarteil S."/>
            <person name="Calhoun S."/>
            <person name="Haridas S."/>
            <person name="Kuo A."/>
            <person name="Mondo S."/>
            <person name="Pangilinan J."/>
            <person name="Riley R."/>
            <person name="Labutti K."/>
            <person name="Andreopoulos B."/>
            <person name="Lipzen A."/>
            <person name="Chen C."/>
            <person name="Yanf M."/>
            <person name="Daum C."/>
            <person name="Ng V."/>
            <person name="Clum A."/>
            <person name="Ohm R."/>
            <person name="Martin F."/>
            <person name="Silar P."/>
            <person name="Natvig D."/>
            <person name="Lalanne C."/>
            <person name="Gautier V."/>
            <person name="Ament-Velasquez S.L."/>
            <person name="Kruys A."/>
            <person name="Hutchinson M.I."/>
            <person name="Powell A.J."/>
            <person name="Barry K."/>
            <person name="Miller A.N."/>
            <person name="Grigoriev I.V."/>
            <person name="Debuchy R."/>
            <person name="Gladieux P."/>
            <person name="Thoren M.H."/>
            <person name="Johannesson H."/>
        </authorList>
    </citation>
    <scope>NUCLEOTIDE SEQUENCE</scope>
    <source>
        <strain evidence="10">CBS 359.72</strain>
    </source>
</reference>
<sequence>MIRLPSMSNIAWPATAVLSAAVLYFVLRLTAKRRFYRTHDLPKPPHDPIWGHLKIAGEYLDKVIGDYMQGPWTEMIQDFDLPDVFYLDMWPFGPEFIICAGPEAAAIPTTVNAFPQADIVSNVLGSVTGKSFIETTNGPLWKELHQMMAPGLTPGAIKMYHDLIVDEAKSLHDRLRRLAASENVANMGLDLGQYPFSIIWQIFFGDKLDTSSSLLRATKRLSDISGVTRTVFNPITIWQEKRERAAIVARLDKEIDKSTRFCFERLKTQKPLPTRTNAICLIDRMLLDQVKADLPLDHRLMNLIRDNAKGLLIAGYGTTTDTISYVFMLLWSFPEALRKLREEHDQVFDKDFEGTLRLLREDPGRLNNLHYTTAVIQETLRMFPIGMVVRKPPPGMTSFEHKGKTYPVKENHIFGILGHSIHYDPEVFVKPSEFRPERFLVPDPSFPRSAYRPFERGLRSCLGQALAMSEMKVVLLMLARWFDFELRDHNPASEPRLRHTNMDTIIGKHAFQNGRFSAGPNGDVIMKVRLAARSE</sequence>
<keyword evidence="9" id="KW-0812">Transmembrane</keyword>
<dbReference type="GO" id="GO:0004497">
    <property type="term" value="F:monooxygenase activity"/>
    <property type="evidence" value="ECO:0007669"/>
    <property type="project" value="UniProtKB-KW"/>
</dbReference>
<evidence type="ECO:0000256" key="8">
    <source>
        <dbReference type="PIRSR" id="PIRSR602401-1"/>
    </source>
</evidence>
<dbReference type="EMBL" id="MU857872">
    <property type="protein sequence ID" value="KAK4243133.1"/>
    <property type="molecule type" value="Genomic_DNA"/>
</dbReference>